<evidence type="ECO:0000313" key="1">
    <source>
        <dbReference type="EMBL" id="KZO97702.1"/>
    </source>
</evidence>
<dbReference type="InterPro" id="IPR052184">
    <property type="entry name" value="SDR_enzymes"/>
</dbReference>
<accession>A0A167NH48</accession>
<dbReference type="PRINTS" id="PR00081">
    <property type="entry name" value="GDHRDH"/>
</dbReference>
<sequence length="247" mass="27185">MTSISYFVTGASRGLGLEFVKQLLDRPNTKVVATVRDLTELPELAAVQSSAPADRLLVLRYDAIDFEAAKGVVEQASEFLENKLDVLIANAGTVFQRGVDFQDRDFIKAVETLTVNAVAPFVLLQALLPLMMKGSERKALFISSRQASFELTQHASKSALAPESWHPDYNMSKAALNMAVLKFGQELKDDSFILIPMSPGWVRTRGGGNAAPLMPPESIKGMLEYLDGVTIEDTTKFVDYRGKPMPW</sequence>
<dbReference type="GO" id="GO:0016616">
    <property type="term" value="F:oxidoreductase activity, acting on the CH-OH group of donors, NAD or NADP as acceptor"/>
    <property type="evidence" value="ECO:0007669"/>
    <property type="project" value="TreeGrafter"/>
</dbReference>
<evidence type="ECO:0000313" key="2">
    <source>
        <dbReference type="Proteomes" id="UP000076738"/>
    </source>
</evidence>
<dbReference type="InterPro" id="IPR036291">
    <property type="entry name" value="NAD(P)-bd_dom_sf"/>
</dbReference>
<organism evidence="1 2">
    <name type="scientific">Calocera viscosa (strain TUFC12733)</name>
    <dbReference type="NCBI Taxonomy" id="1330018"/>
    <lineage>
        <taxon>Eukaryota</taxon>
        <taxon>Fungi</taxon>
        <taxon>Dikarya</taxon>
        <taxon>Basidiomycota</taxon>
        <taxon>Agaricomycotina</taxon>
        <taxon>Dacrymycetes</taxon>
        <taxon>Dacrymycetales</taxon>
        <taxon>Dacrymycetaceae</taxon>
        <taxon>Calocera</taxon>
    </lineage>
</organism>
<proteinExistence type="predicted"/>
<dbReference type="SUPFAM" id="SSF51735">
    <property type="entry name" value="NAD(P)-binding Rossmann-fold domains"/>
    <property type="match status" value="1"/>
</dbReference>
<dbReference type="EMBL" id="KV417278">
    <property type="protein sequence ID" value="KZO97702.1"/>
    <property type="molecule type" value="Genomic_DNA"/>
</dbReference>
<keyword evidence="2" id="KW-1185">Reference proteome</keyword>
<dbReference type="InterPro" id="IPR002347">
    <property type="entry name" value="SDR_fam"/>
</dbReference>
<dbReference type="PANTHER" id="PTHR45458:SF1">
    <property type="entry name" value="SHORT CHAIN DEHYDROGENASE"/>
    <property type="match status" value="1"/>
</dbReference>
<dbReference type="Gene3D" id="3.40.50.720">
    <property type="entry name" value="NAD(P)-binding Rossmann-like Domain"/>
    <property type="match status" value="1"/>
</dbReference>
<reference evidence="1 2" key="1">
    <citation type="journal article" date="2016" name="Mol. Biol. Evol.">
        <title>Comparative Genomics of Early-Diverging Mushroom-Forming Fungi Provides Insights into the Origins of Lignocellulose Decay Capabilities.</title>
        <authorList>
            <person name="Nagy L.G."/>
            <person name="Riley R."/>
            <person name="Tritt A."/>
            <person name="Adam C."/>
            <person name="Daum C."/>
            <person name="Floudas D."/>
            <person name="Sun H."/>
            <person name="Yadav J.S."/>
            <person name="Pangilinan J."/>
            <person name="Larsson K.H."/>
            <person name="Matsuura K."/>
            <person name="Barry K."/>
            <person name="Labutti K."/>
            <person name="Kuo R."/>
            <person name="Ohm R.A."/>
            <person name="Bhattacharya S.S."/>
            <person name="Shirouzu T."/>
            <person name="Yoshinaga Y."/>
            <person name="Martin F.M."/>
            <person name="Grigoriev I.V."/>
            <person name="Hibbett D.S."/>
        </authorList>
    </citation>
    <scope>NUCLEOTIDE SEQUENCE [LARGE SCALE GENOMIC DNA]</scope>
    <source>
        <strain evidence="1 2">TUFC12733</strain>
    </source>
</reference>
<dbReference type="CDD" id="cd05325">
    <property type="entry name" value="carb_red_sniffer_like_SDR_c"/>
    <property type="match status" value="1"/>
</dbReference>
<dbReference type="PANTHER" id="PTHR45458">
    <property type="entry name" value="SHORT-CHAIN DEHYDROGENASE/REDUCTASE SDR"/>
    <property type="match status" value="1"/>
</dbReference>
<dbReference type="Pfam" id="PF00106">
    <property type="entry name" value="adh_short"/>
    <property type="match status" value="1"/>
</dbReference>
<dbReference type="OrthoDB" id="7289984at2759"/>
<dbReference type="AlphaFoldDB" id="A0A167NH48"/>
<protein>
    <submittedName>
        <fullName evidence="1">NAD(P)-binding protein</fullName>
    </submittedName>
</protein>
<gene>
    <name evidence="1" type="ORF">CALVIDRAFT_562606</name>
</gene>
<dbReference type="Proteomes" id="UP000076738">
    <property type="component" value="Unassembled WGS sequence"/>
</dbReference>
<name>A0A167NH48_CALVF</name>